<keyword evidence="6" id="KW-1185">Reference proteome</keyword>
<feature type="domain" description="Putative auto-transporter adhesin head GIN" evidence="2">
    <location>
        <begin position="40"/>
        <end position="242"/>
    </location>
</feature>
<organism evidence="3 5">
    <name type="scientific">Duganella violaceipulchra</name>
    <dbReference type="NCBI Taxonomy" id="2849652"/>
    <lineage>
        <taxon>Bacteria</taxon>
        <taxon>Pseudomonadati</taxon>
        <taxon>Pseudomonadota</taxon>
        <taxon>Betaproteobacteria</taxon>
        <taxon>Burkholderiales</taxon>
        <taxon>Oxalobacteraceae</taxon>
        <taxon>Telluria group</taxon>
        <taxon>Duganella</taxon>
    </lineage>
</organism>
<keyword evidence="1" id="KW-0732">Signal</keyword>
<sequence>MKKYLKAAMLATVLSSGASAALAADVTSETRSVDARAVNIDLDGVISLKVKQGPVASLTLYGEADALKKVTVEQTGDTLHIGTSKARSGFTFGFGRKQDLRAELTLPNLHQVVSGGVGSTEVYGFSGDNLRLALDGAGSVKVNAQYRNVDVKLGGVGSMTVNAGNSDNVDLNLRGTGHIEITGQTKQLHASLGGVGGLDAEQLRADTVEVTMSGLGSASVYAKTSANMKLSGMGSAKVYGNPANRSASARGMGSISWQ</sequence>
<evidence type="ECO:0000313" key="4">
    <source>
        <dbReference type="EMBL" id="MCP2008825.1"/>
    </source>
</evidence>
<dbReference type="Proteomes" id="UP001155901">
    <property type="component" value="Unassembled WGS sequence"/>
</dbReference>
<evidence type="ECO:0000313" key="5">
    <source>
        <dbReference type="Proteomes" id="UP001155901"/>
    </source>
</evidence>
<evidence type="ECO:0000313" key="3">
    <source>
        <dbReference type="EMBL" id="MBV6320467.1"/>
    </source>
</evidence>
<evidence type="ECO:0000313" key="6">
    <source>
        <dbReference type="Proteomes" id="UP001162889"/>
    </source>
</evidence>
<evidence type="ECO:0000256" key="1">
    <source>
        <dbReference type="SAM" id="SignalP"/>
    </source>
</evidence>
<reference evidence="3" key="1">
    <citation type="submission" date="2021-07" db="EMBL/GenBank/DDBJ databases">
        <title>Characterization of violacein-producing bacteria and related species.</title>
        <authorList>
            <person name="Wilson H.S."/>
            <person name="De Leon M.E."/>
        </authorList>
    </citation>
    <scope>NUCLEOTIDE SEQUENCE</scope>
    <source>
        <strain evidence="3">HSC-15S17</strain>
    </source>
</reference>
<dbReference type="EMBL" id="JALJZU010000004">
    <property type="protein sequence ID" value="MCP2008825.1"/>
    <property type="molecule type" value="Genomic_DNA"/>
</dbReference>
<dbReference type="InterPro" id="IPR021255">
    <property type="entry name" value="DUF2807"/>
</dbReference>
<proteinExistence type="predicted"/>
<reference evidence="4" key="2">
    <citation type="submission" date="2022-03" db="EMBL/GenBank/DDBJ databases">
        <title>Genome Encyclopedia of Bacteria and Archaea VI: Functional Genomics of Type Strains.</title>
        <authorList>
            <person name="Whitman W."/>
        </authorList>
    </citation>
    <scope>NUCLEOTIDE SEQUENCE</scope>
    <source>
        <strain evidence="4">HSC-15S17</strain>
    </source>
</reference>
<accession>A0AA41H3X2</accession>
<dbReference type="EMBL" id="JAHTGR010000003">
    <property type="protein sequence ID" value="MBV6320467.1"/>
    <property type="molecule type" value="Genomic_DNA"/>
</dbReference>
<name>A0AA41H3X2_9BURK</name>
<dbReference type="RefSeq" id="WP_217941194.1">
    <property type="nucleotide sequence ID" value="NZ_JAHTGR010000003.1"/>
</dbReference>
<dbReference type="AlphaFoldDB" id="A0AA41H3X2"/>
<gene>
    <name evidence="3" type="ORF">KVP70_05925</name>
    <name evidence="4" type="ORF">L1274_002533</name>
</gene>
<protein>
    <submittedName>
        <fullName evidence="3">DUF2807 domain-containing protein</fullName>
    </submittedName>
</protein>
<feature type="signal peptide" evidence="1">
    <location>
        <begin position="1"/>
        <end position="23"/>
    </location>
</feature>
<evidence type="ECO:0000259" key="2">
    <source>
        <dbReference type="Pfam" id="PF10988"/>
    </source>
</evidence>
<dbReference type="Pfam" id="PF10988">
    <property type="entry name" value="DUF2807"/>
    <property type="match status" value="1"/>
</dbReference>
<feature type="chain" id="PRO_5041366685" evidence="1">
    <location>
        <begin position="24"/>
        <end position="258"/>
    </location>
</feature>
<dbReference type="Proteomes" id="UP001162889">
    <property type="component" value="Unassembled WGS sequence"/>
</dbReference>
<comment type="caution">
    <text evidence="3">The sequence shown here is derived from an EMBL/GenBank/DDBJ whole genome shotgun (WGS) entry which is preliminary data.</text>
</comment>